<dbReference type="AlphaFoldDB" id="A0A9P0HUY8"/>
<evidence type="ECO:0000313" key="3">
    <source>
        <dbReference type="Proteomes" id="UP001153321"/>
    </source>
</evidence>
<protein>
    <recommendedName>
        <fullName evidence="1">Tyrosine-protein phosphatase domain-containing protein</fullName>
    </recommendedName>
</protein>
<dbReference type="Proteomes" id="UP001153321">
    <property type="component" value="Chromosome 1"/>
</dbReference>
<organism evidence="2 3">
    <name type="scientific">Spodoptera littoralis</name>
    <name type="common">Egyptian cotton leafworm</name>
    <dbReference type="NCBI Taxonomy" id="7109"/>
    <lineage>
        <taxon>Eukaryota</taxon>
        <taxon>Metazoa</taxon>
        <taxon>Ecdysozoa</taxon>
        <taxon>Arthropoda</taxon>
        <taxon>Hexapoda</taxon>
        <taxon>Insecta</taxon>
        <taxon>Pterygota</taxon>
        <taxon>Neoptera</taxon>
        <taxon>Endopterygota</taxon>
        <taxon>Lepidoptera</taxon>
        <taxon>Glossata</taxon>
        <taxon>Ditrysia</taxon>
        <taxon>Noctuoidea</taxon>
        <taxon>Noctuidae</taxon>
        <taxon>Amphipyrinae</taxon>
        <taxon>Spodoptera</taxon>
    </lineage>
</organism>
<dbReference type="PANTHER" id="PTHR19134">
    <property type="entry name" value="RECEPTOR-TYPE TYROSINE-PROTEIN PHOSPHATASE"/>
    <property type="match status" value="1"/>
</dbReference>
<proteinExistence type="predicted"/>
<gene>
    <name evidence="2" type="ORF">SPLIT_LOCUS70</name>
</gene>
<dbReference type="GO" id="GO:0004725">
    <property type="term" value="F:protein tyrosine phosphatase activity"/>
    <property type="evidence" value="ECO:0007669"/>
    <property type="project" value="InterPro"/>
</dbReference>
<sequence>MNVTRFPEEVKFISGFELSSKFIAAEEPIANTMGNFWTMIWEQNTRVIVMLNGSKEQLRTSYPYLSSSQVDTISFHTFHSRKYISRNRFLIILRMLYFNYENTRAHTYDKVDPLIEYFNNTMKGFVHPERELTIDESIVLFREPARHSSVYQK</sequence>
<dbReference type="PANTHER" id="PTHR19134:SF449">
    <property type="entry name" value="TYROSINE-PROTEIN PHOSPHATASE 1"/>
    <property type="match status" value="1"/>
</dbReference>
<dbReference type="EMBL" id="LR824532">
    <property type="protein sequence ID" value="CAH1634708.1"/>
    <property type="molecule type" value="Genomic_DNA"/>
</dbReference>
<dbReference type="InterPro" id="IPR029021">
    <property type="entry name" value="Prot-tyrosine_phosphatase-like"/>
</dbReference>
<evidence type="ECO:0000259" key="1">
    <source>
        <dbReference type="PROSITE" id="PS50055"/>
    </source>
</evidence>
<dbReference type="PROSITE" id="PS50055">
    <property type="entry name" value="TYR_PHOSPHATASE_PTP"/>
    <property type="match status" value="1"/>
</dbReference>
<reference evidence="2" key="1">
    <citation type="submission" date="2022-02" db="EMBL/GenBank/DDBJ databases">
        <authorList>
            <person name="King R."/>
        </authorList>
    </citation>
    <scope>NUCLEOTIDE SEQUENCE</scope>
</reference>
<keyword evidence="3" id="KW-1185">Reference proteome</keyword>
<feature type="domain" description="Tyrosine-protein phosphatase" evidence="1">
    <location>
        <begin position="1"/>
        <end position="64"/>
    </location>
</feature>
<name>A0A9P0HUY8_SPOLI</name>
<accession>A0A9P0HUY8</accession>
<dbReference type="InterPro" id="IPR000242">
    <property type="entry name" value="PTP_cat"/>
</dbReference>
<dbReference type="Pfam" id="PF00102">
    <property type="entry name" value="Y_phosphatase"/>
    <property type="match status" value="1"/>
</dbReference>
<dbReference type="Gene3D" id="3.90.190.10">
    <property type="entry name" value="Protein tyrosine phosphatase superfamily"/>
    <property type="match status" value="1"/>
</dbReference>
<evidence type="ECO:0000313" key="2">
    <source>
        <dbReference type="EMBL" id="CAH1634708.1"/>
    </source>
</evidence>
<dbReference type="SUPFAM" id="SSF52799">
    <property type="entry name" value="(Phosphotyrosine protein) phosphatases II"/>
    <property type="match status" value="1"/>
</dbReference>
<dbReference type="InterPro" id="IPR050348">
    <property type="entry name" value="Protein-Tyr_Phosphatase"/>
</dbReference>